<reference evidence="1" key="1">
    <citation type="submission" date="2020-06" db="EMBL/GenBank/DDBJ databases">
        <title>Draft genome of Bugula neritina, a colonial animal packing powerful symbionts and potential medicines.</title>
        <authorList>
            <person name="Rayko M."/>
        </authorList>
    </citation>
    <scope>NUCLEOTIDE SEQUENCE [LARGE SCALE GENOMIC DNA]</scope>
    <source>
        <strain evidence="1">Kwan_BN1</strain>
    </source>
</reference>
<proteinExistence type="predicted"/>
<dbReference type="EMBL" id="VXIV02000773">
    <property type="protein sequence ID" value="KAF6036128.1"/>
    <property type="molecule type" value="Genomic_DNA"/>
</dbReference>
<evidence type="ECO:0000313" key="2">
    <source>
        <dbReference type="Proteomes" id="UP000593567"/>
    </source>
</evidence>
<keyword evidence="2" id="KW-1185">Reference proteome</keyword>
<gene>
    <name evidence="1" type="ORF">EB796_005556</name>
</gene>
<organism evidence="1 2">
    <name type="scientific">Bugula neritina</name>
    <name type="common">Brown bryozoan</name>
    <name type="synonym">Sertularia neritina</name>
    <dbReference type="NCBI Taxonomy" id="10212"/>
    <lineage>
        <taxon>Eukaryota</taxon>
        <taxon>Metazoa</taxon>
        <taxon>Spiralia</taxon>
        <taxon>Lophotrochozoa</taxon>
        <taxon>Bryozoa</taxon>
        <taxon>Gymnolaemata</taxon>
        <taxon>Cheilostomatida</taxon>
        <taxon>Flustrina</taxon>
        <taxon>Buguloidea</taxon>
        <taxon>Bugulidae</taxon>
        <taxon>Bugula</taxon>
    </lineage>
</organism>
<accession>A0A7J7KET8</accession>
<comment type="caution">
    <text evidence="1">The sequence shown here is derived from an EMBL/GenBank/DDBJ whole genome shotgun (WGS) entry which is preliminary data.</text>
</comment>
<dbReference type="Proteomes" id="UP000593567">
    <property type="component" value="Unassembled WGS sequence"/>
</dbReference>
<protein>
    <submittedName>
        <fullName evidence="1">Uncharacterized protein</fullName>
    </submittedName>
</protein>
<dbReference type="AlphaFoldDB" id="A0A7J7KET8"/>
<sequence>MDTATDVTVANLRPHTFSETNWQQKPVVWQQGRFSWFTTPGFGFNNPGLNTCTPLLYVVLFGSSSLRIRLGTLLENGGRGGDGTSVLRCSEE</sequence>
<evidence type="ECO:0000313" key="1">
    <source>
        <dbReference type="EMBL" id="KAF6036128.1"/>
    </source>
</evidence>
<name>A0A7J7KET8_BUGNE</name>